<accession>A0ABN7T493</accession>
<gene>
    <name evidence="1" type="ORF">OKIOD_LOCUS14064</name>
</gene>
<protein>
    <submittedName>
        <fullName evidence="1">Oidioi.mRNA.OKI2018_I69.chr2.g5299.t1.cds</fullName>
    </submittedName>
</protein>
<dbReference type="EMBL" id="OU015567">
    <property type="protein sequence ID" value="CAG5110952.1"/>
    <property type="molecule type" value="Genomic_DNA"/>
</dbReference>
<evidence type="ECO:0000313" key="2">
    <source>
        <dbReference type="Proteomes" id="UP001158576"/>
    </source>
</evidence>
<proteinExistence type="predicted"/>
<sequence>MTISTTPTRVRTLSGPRLEIEECSGENIRRFSMVLDEQVPKNSPMKKLKKTLKKLLKLEKAPKEMKKSQFLAEEKEDETISAPIINYNISIIQNDSGNSIVFWEESYEAI</sequence>
<dbReference type="Proteomes" id="UP001158576">
    <property type="component" value="Chromosome 2"/>
</dbReference>
<evidence type="ECO:0000313" key="1">
    <source>
        <dbReference type="EMBL" id="CAG5110952.1"/>
    </source>
</evidence>
<organism evidence="1 2">
    <name type="scientific">Oikopleura dioica</name>
    <name type="common">Tunicate</name>
    <dbReference type="NCBI Taxonomy" id="34765"/>
    <lineage>
        <taxon>Eukaryota</taxon>
        <taxon>Metazoa</taxon>
        <taxon>Chordata</taxon>
        <taxon>Tunicata</taxon>
        <taxon>Appendicularia</taxon>
        <taxon>Copelata</taxon>
        <taxon>Oikopleuridae</taxon>
        <taxon>Oikopleura</taxon>
    </lineage>
</organism>
<reference evidence="1 2" key="1">
    <citation type="submission" date="2021-04" db="EMBL/GenBank/DDBJ databases">
        <authorList>
            <person name="Bliznina A."/>
        </authorList>
    </citation>
    <scope>NUCLEOTIDE SEQUENCE [LARGE SCALE GENOMIC DNA]</scope>
</reference>
<keyword evidence="2" id="KW-1185">Reference proteome</keyword>
<name>A0ABN7T493_OIKDI</name>